<keyword evidence="9 10" id="KW-0998">Cell outer membrane</keyword>
<comment type="similarity">
    <text evidence="10 11">Belongs to the TonB-dependent receptor family.</text>
</comment>
<protein>
    <submittedName>
        <fullName evidence="15">TonB-dependent receptor</fullName>
    </submittedName>
</protein>
<evidence type="ECO:0000256" key="3">
    <source>
        <dbReference type="ARBA" id="ARBA00022452"/>
    </source>
</evidence>
<dbReference type="EMBL" id="JABEQG010000094">
    <property type="protein sequence ID" value="MBB2158460.1"/>
    <property type="molecule type" value="Genomic_DNA"/>
</dbReference>
<dbReference type="InterPro" id="IPR036942">
    <property type="entry name" value="Beta-barrel_TonB_sf"/>
</dbReference>
<dbReference type="InterPro" id="IPR000531">
    <property type="entry name" value="Beta-barrel_TonB"/>
</dbReference>
<evidence type="ECO:0000256" key="2">
    <source>
        <dbReference type="ARBA" id="ARBA00022448"/>
    </source>
</evidence>
<evidence type="ECO:0000256" key="11">
    <source>
        <dbReference type="RuleBase" id="RU003357"/>
    </source>
</evidence>
<dbReference type="InterPro" id="IPR039426">
    <property type="entry name" value="TonB-dep_rcpt-like"/>
</dbReference>
<dbReference type="Gene3D" id="2.170.130.10">
    <property type="entry name" value="TonB-dependent receptor, plug domain"/>
    <property type="match status" value="1"/>
</dbReference>
<dbReference type="GO" id="GO:0009279">
    <property type="term" value="C:cell outer membrane"/>
    <property type="evidence" value="ECO:0007669"/>
    <property type="project" value="UniProtKB-SubCell"/>
</dbReference>
<feature type="compositionally biased region" description="Polar residues" evidence="12">
    <location>
        <begin position="37"/>
        <end position="51"/>
    </location>
</feature>
<keyword evidence="6" id="KW-0406">Ion transport</keyword>
<feature type="domain" description="TonB-dependent receptor-like beta-barrel" evidence="13">
    <location>
        <begin position="309"/>
        <end position="772"/>
    </location>
</feature>
<reference evidence="15 16" key="1">
    <citation type="submission" date="2020-04" db="EMBL/GenBank/DDBJ databases">
        <title>Description of novel Gluconacetobacter.</title>
        <authorList>
            <person name="Sombolestani A."/>
        </authorList>
    </citation>
    <scope>NUCLEOTIDE SEQUENCE [LARGE SCALE GENOMIC DNA]</scope>
    <source>
        <strain evidence="15 16">LMG 7603</strain>
    </source>
</reference>
<proteinExistence type="inferred from homology"/>
<gene>
    <name evidence="15" type="ORF">HLH33_19595</name>
</gene>
<evidence type="ECO:0000256" key="6">
    <source>
        <dbReference type="ARBA" id="ARBA00023065"/>
    </source>
</evidence>
<dbReference type="CDD" id="cd01347">
    <property type="entry name" value="ligand_gated_channel"/>
    <property type="match status" value="1"/>
</dbReference>
<evidence type="ECO:0000256" key="10">
    <source>
        <dbReference type="PROSITE-ProRule" id="PRU01360"/>
    </source>
</evidence>
<evidence type="ECO:0000256" key="4">
    <source>
        <dbReference type="ARBA" id="ARBA00022692"/>
    </source>
</evidence>
<comment type="subcellular location">
    <subcellularLocation>
        <location evidence="1 10">Cell outer membrane</location>
        <topology evidence="1 10">Multi-pass membrane protein</topology>
    </subcellularLocation>
</comment>
<dbReference type="Gene3D" id="2.40.170.20">
    <property type="entry name" value="TonB-dependent receptor, beta-barrel domain"/>
    <property type="match status" value="1"/>
</dbReference>
<evidence type="ECO:0000313" key="16">
    <source>
        <dbReference type="Proteomes" id="UP000550787"/>
    </source>
</evidence>
<dbReference type="InterPro" id="IPR037066">
    <property type="entry name" value="Plug_dom_sf"/>
</dbReference>
<accession>A0A7W4NPT9</accession>
<dbReference type="PANTHER" id="PTHR30069">
    <property type="entry name" value="TONB-DEPENDENT OUTER MEMBRANE RECEPTOR"/>
    <property type="match status" value="1"/>
</dbReference>
<evidence type="ECO:0000256" key="8">
    <source>
        <dbReference type="ARBA" id="ARBA00023136"/>
    </source>
</evidence>
<dbReference type="Proteomes" id="UP000550787">
    <property type="component" value="Unassembled WGS sequence"/>
</dbReference>
<evidence type="ECO:0000259" key="14">
    <source>
        <dbReference type="Pfam" id="PF07715"/>
    </source>
</evidence>
<comment type="caution">
    <text evidence="15">The sequence shown here is derived from an EMBL/GenBank/DDBJ whole genome shotgun (WGS) entry which is preliminary data.</text>
</comment>
<feature type="domain" description="TonB-dependent receptor plug" evidence="14">
    <location>
        <begin position="94"/>
        <end position="206"/>
    </location>
</feature>
<dbReference type="Pfam" id="PF00593">
    <property type="entry name" value="TonB_dep_Rec_b-barrel"/>
    <property type="match status" value="1"/>
</dbReference>
<keyword evidence="5" id="KW-0732">Signal</keyword>
<dbReference type="SUPFAM" id="SSF56935">
    <property type="entry name" value="Porins"/>
    <property type="match status" value="1"/>
</dbReference>
<evidence type="ECO:0000256" key="5">
    <source>
        <dbReference type="ARBA" id="ARBA00022729"/>
    </source>
</evidence>
<keyword evidence="15" id="KW-0675">Receptor</keyword>
<keyword evidence="7 11" id="KW-0798">TonB box</keyword>
<evidence type="ECO:0000256" key="1">
    <source>
        <dbReference type="ARBA" id="ARBA00004571"/>
    </source>
</evidence>
<dbReference type="Pfam" id="PF07715">
    <property type="entry name" value="Plug"/>
    <property type="match status" value="1"/>
</dbReference>
<evidence type="ECO:0000256" key="9">
    <source>
        <dbReference type="ARBA" id="ARBA00023237"/>
    </source>
</evidence>
<evidence type="ECO:0000256" key="12">
    <source>
        <dbReference type="SAM" id="MobiDB-lite"/>
    </source>
</evidence>
<dbReference type="PANTHER" id="PTHR30069:SF53">
    <property type="entry name" value="COLICIN I RECEPTOR-RELATED"/>
    <property type="match status" value="1"/>
</dbReference>
<dbReference type="AlphaFoldDB" id="A0A7W4NPT9"/>
<name>A0A7W4NPT9_GLUDI</name>
<organism evidence="15 16">
    <name type="scientific">Gluconacetobacter diazotrophicus</name>
    <name type="common">Acetobacter diazotrophicus</name>
    <dbReference type="NCBI Taxonomy" id="33996"/>
    <lineage>
        <taxon>Bacteria</taxon>
        <taxon>Pseudomonadati</taxon>
        <taxon>Pseudomonadota</taxon>
        <taxon>Alphaproteobacteria</taxon>
        <taxon>Acetobacterales</taxon>
        <taxon>Acetobacteraceae</taxon>
        <taxon>Gluconacetobacter</taxon>
    </lineage>
</organism>
<dbReference type="InterPro" id="IPR012910">
    <property type="entry name" value="Plug_dom"/>
</dbReference>
<dbReference type="PROSITE" id="PS52016">
    <property type="entry name" value="TONB_DEPENDENT_REC_3"/>
    <property type="match status" value="1"/>
</dbReference>
<dbReference type="GO" id="GO:0044718">
    <property type="term" value="P:siderophore transmembrane transport"/>
    <property type="evidence" value="ECO:0007669"/>
    <property type="project" value="TreeGrafter"/>
</dbReference>
<evidence type="ECO:0000259" key="13">
    <source>
        <dbReference type="Pfam" id="PF00593"/>
    </source>
</evidence>
<keyword evidence="2 10" id="KW-0813">Transport</keyword>
<evidence type="ECO:0000256" key="7">
    <source>
        <dbReference type="ARBA" id="ARBA00023077"/>
    </source>
</evidence>
<keyword evidence="8 10" id="KW-0472">Membrane</keyword>
<evidence type="ECO:0000313" key="15">
    <source>
        <dbReference type="EMBL" id="MBB2158460.1"/>
    </source>
</evidence>
<keyword evidence="4 10" id="KW-0812">Transmembrane</keyword>
<dbReference type="GO" id="GO:0015344">
    <property type="term" value="F:siderophore uptake transmembrane transporter activity"/>
    <property type="evidence" value="ECO:0007669"/>
    <property type="project" value="TreeGrafter"/>
</dbReference>
<sequence length="796" mass="86835">MSGHPRPARPTHRAGPRRVALAVFVLSMHGAAVPAQSAATPLPSNRTSSRTPVAPAQKIDPRTHAAAPPAPAPKAETLVVTRQATAPDARRFALPQTSAGIDRRTIEATVNIVDTEDALKYLPSLLLRKRNNGDTQATLETRTWGVNSSARSLVYVDDAPISALISNNNTNGAPRWGMVTPEQIERIDMLYGPFAAEYPGNSMGGVVLVTTRMPDRFTATVKQTGSVQTYDAYRTRGNYGTANSAVTIGDRIGRLSWLFSANREESLGQPLFFVTSSGMPAGTTGGIAALSKTGSVANVMGAGGLQHSTTDNVTLRLAYDFTPWLRLNYTVGYWDNQTRARSQSYLTNAAGAATFGGVAGFANDTYTYDEQHLMNAVSLKTRTQGHWDGEAIFTDYDYLKDIQRNPAGVLGGTNFTPNGYIACMDGSGWMTADVKGIWRPSGVGGAHELSFGGHRDQYDLENPTYNTGNWASSPAAGNGTLHSSGRGTTTTYALWAQEAWKFAPGFTLTVGGRLEFWRASNGFNQAGAVAASQPPEHSTNFSPKATLAWRINPDWTAKLSFGEAWRYPTVSELYQIVSTGGTYAVPNATLRPEQVFSSEAMIERRTHSGSLRLSLFQENTHNALISQSTLLNNIYTTTFQNVTEVRNRGVEFVAERRDLLIKGFDLSNSLTYVDSRILSDPGFQSSTGTTAAGKHVPYVPDWRDTVQATWHATKRLDLSAALRYQGRMYSTLDNTDRVGHVFGAFDKFLVADVHVHWHITGPLTFDAGIDNINNARYYEYHPFPMRTYVADLKASF</sequence>
<feature type="region of interest" description="Disordered" evidence="12">
    <location>
        <begin position="35"/>
        <end position="75"/>
    </location>
</feature>
<keyword evidence="3 10" id="KW-1134">Transmembrane beta strand</keyword>